<keyword evidence="1" id="KW-1133">Transmembrane helix</keyword>
<dbReference type="RefSeq" id="WP_033125251.1">
    <property type="nucleotide sequence ID" value="NZ_JACLYY010000001.1"/>
</dbReference>
<gene>
    <name evidence="2" type="ORF">H7U36_00880</name>
</gene>
<keyword evidence="1" id="KW-0472">Membrane</keyword>
<evidence type="ECO:0000313" key="3">
    <source>
        <dbReference type="Proteomes" id="UP000716906"/>
    </source>
</evidence>
<protein>
    <submittedName>
        <fullName evidence="2">Uncharacterized protein</fullName>
    </submittedName>
</protein>
<name>A0ABS2E4X6_9FIRM</name>
<organism evidence="2 3">
    <name type="scientific">Faecalicatena fissicatena</name>
    <dbReference type="NCBI Taxonomy" id="290055"/>
    <lineage>
        <taxon>Bacteria</taxon>
        <taxon>Bacillati</taxon>
        <taxon>Bacillota</taxon>
        <taxon>Clostridia</taxon>
        <taxon>Lachnospirales</taxon>
        <taxon>Lachnospiraceae</taxon>
        <taxon>Faecalicatena</taxon>
    </lineage>
</organism>
<proteinExistence type="predicted"/>
<evidence type="ECO:0000313" key="2">
    <source>
        <dbReference type="EMBL" id="MBM6736665.1"/>
    </source>
</evidence>
<reference evidence="2 3" key="1">
    <citation type="journal article" date="2021" name="Sci. Rep.">
        <title>The distribution of antibiotic resistance genes in chicken gut microbiota commensals.</title>
        <authorList>
            <person name="Juricova H."/>
            <person name="Matiasovicova J."/>
            <person name="Kubasova T."/>
            <person name="Cejkova D."/>
            <person name="Rychlik I."/>
        </authorList>
    </citation>
    <scope>NUCLEOTIDE SEQUENCE [LARGE SCALE GENOMIC DNA]</scope>
    <source>
        <strain evidence="2 3">An773</strain>
    </source>
</reference>
<comment type="caution">
    <text evidence="2">The sequence shown here is derived from an EMBL/GenBank/DDBJ whole genome shotgun (WGS) entry which is preliminary data.</text>
</comment>
<accession>A0ABS2E4X6</accession>
<feature type="transmembrane region" description="Helical" evidence="1">
    <location>
        <begin position="54"/>
        <end position="71"/>
    </location>
</feature>
<evidence type="ECO:0000256" key="1">
    <source>
        <dbReference type="SAM" id="Phobius"/>
    </source>
</evidence>
<dbReference type="EMBL" id="JACLYY010000001">
    <property type="protein sequence ID" value="MBM6736665.1"/>
    <property type="molecule type" value="Genomic_DNA"/>
</dbReference>
<dbReference type="Proteomes" id="UP000716906">
    <property type="component" value="Unassembled WGS sequence"/>
</dbReference>
<sequence length="113" mass="12802">MDRTDTEKRRRALLAQTRSLYSEKSFSPAVHPRYRNAYNSLYGDGEDRESSGLFGLRVILCCLLFIGFVMMDNYDITVADVSSSQITEAVEEGVDVRTVWQEIQSLTGQEEAP</sequence>
<keyword evidence="1" id="KW-0812">Transmembrane</keyword>
<keyword evidence="3" id="KW-1185">Reference proteome</keyword>